<accession>A0ABX0I4N9</accession>
<evidence type="ECO:0000313" key="1">
    <source>
        <dbReference type="EMBL" id="NHL00501.1"/>
    </source>
</evidence>
<proteinExistence type="predicted"/>
<reference evidence="1 2" key="1">
    <citation type="submission" date="2020-03" db="EMBL/GenBank/DDBJ databases">
        <title>Rubrivivax benzoatilyticus JA2 (sequenced after 10 years sub-culturing).</title>
        <authorList>
            <person name="Gupta D."/>
            <person name="Chintalapati S."/>
            <person name="Chintalapati V.R."/>
        </authorList>
    </citation>
    <scope>NUCLEOTIDE SEQUENCE [LARGE SCALE GENOMIC DNA]</scope>
    <source>
        <strain evidence="1 2">JA2-Mal</strain>
    </source>
</reference>
<organism evidence="1 2">
    <name type="scientific">Rubrivivax benzoatilyticus</name>
    <dbReference type="NCBI Taxonomy" id="316997"/>
    <lineage>
        <taxon>Bacteria</taxon>
        <taxon>Pseudomonadati</taxon>
        <taxon>Pseudomonadota</taxon>
        <taxon>Betaproteobacteria</taxon>
        <taxon>Burkholderiales</taxon>
        <taxon>Sphaerotilaceae</taxon>
        <taxon>Rubrivivax</taxon>
    </lineage>
</organism>
<name>A0ABX0I4N9_9BURK</name>
<keyword evidence="2" id="KW-1185">Reference proteome</keyword>
<dbReference type="Proteomes" id="UP000802098">
    <property type="component" value="Unassembled WGS sequence"/>
</dbReference>
<sequence length="1046" mass="117460">MLPLPLAHELCWAQYWLAGQAGRINAFRNTAAKIQRLVLINDIGEALCQLDIYVHSAGWSLWAVELRAALLQLSEGTAAQRAWLGGLQSKTVNSIPGLLFEVFGDRNDDTFSYDAIYGKCMNSFPRFESVAPWLVDYLKFRALSHIENPEKALPAILSRDITSSLIDYYEDVVEALACVEGDSSLLDIRPAASKLVSTLLEAGFTDHRLKKLHIALSATEFSTETPIATHPTEDYCSVYLGSTQAPANASLAGISGDLLQCQNHGAASYELVGKLLKWGLNLRGLDVGPAVALSALQSTSSIQDQRVLPFSAILLAESLCLDDIAALSAEKGLELLRAYLFQRGKHVAKDQLLRPRSWDYREVLPNPGPLHLWLARQLLDADSFDELAEVTEFLRSRGPFWERQCAKLDAISLIKQRRLDEAIGRLEVWFRKDFRYALEFPGEALFSSHKWADFKALDPIEVGLVAHYEFETKGAANVGYICKMACRKFLQDGLRQSVIEEYSSSSDSRRAQLVAFLRDVWIEQNLAMCHQYESTAQVRVERMTVLQLLLSWEDSRAVEYAEAIKDLTFDQTLQRGLERIDQTRVFVNESAISRWAEKELEQDYERWRRLSESSSGGRTVDDMLRQYALDPTNVEVLKEFANGRPTAADALLIDIVDRLFKRFLLDPTDGLDTYLSVRVRHGSLRGTILGPLEEQGLLYSTTGSSEQAFEARWDDVLRLPPAEKARLLAMMREFSEDIRKLVTSFVEQRVQVQRPEKPDGAFPQVLPPLFAKLIAASLAERPVSFHAFLCAGYFVFWKLIEAGLSGLRAYVSEDLADSLHSRVERLMQELRSMGQRYLPLITTLTTAATMTKSQCDTVAEWFQLPSLVGGERYQLPDAIEIASVATRNVHRSFPANVQIVSLPATSLPLTTSALAVLMDCLFVVFENAWKHSGLAADLPNIQLLAEYDPSMRLLTLTTLSALSPKRRSELLDGELSRLRSKYLGELPLELISLEGGSGFPKLARMSRSVAREACAQPFDFGIEDEYWYTRVTVPLYEREGAFEAYE</sequence>
<dbReference type="EMBL" id="JAAOCD010000016">
    <property type="protein sequence ID" value="NHL00501.1"/>
    <property type="molecule type" value="Genomic_DNA"/>
</dbReference>
<dbReference type="RefSeq" id="WP_138938773.1">
    <property type="nucleotide sequence ID" value="NZ_JAAOCD010000016.1"/>
</dbReference>
<evidence type="ECO:0000313" key="2">
    <source>
        <dbReference type="Proteomes" id="UP000802098"/>
    </source>
</evidence>
<protein>
    <submittedName>
        <fullName evidence="1">Uncharacterized protein</fullName>
    </submittedName>
</protein>
<comment type="caution">
    <text evidence="1">The sequence shown here is derived from an EMBL/GenBank/DDBJ whole genome shotgun (WGS) entry which is preliminary data.</text>
</comment>
<gene>
    <name evidence="1" type="ORF">G7087_19155</name>
</gene>